<proteinExistence type="predicted"/>
<name>A0A9W7XAV2_9POAL</name>
<dbReference type="Proteomes" id="UP001164776">
    <property type="component" value="Unassembled WGS sequence"/>
</dbReference>
<comment type="caution">
    <text evidence="1">The sequence shown here is derived from an EMBL/GenBank/DDBJ whole genome shotgun (WGS) entry which is preliminary data.</text>
</comment>
<sequence>MGPLRLQLDVLFRKRRTHLCGESAAIDNTNSRRRSERFAGVDHLQRLRLRPRPQLVLPARYRLLVKGSRWKWDWKAFWLARGCSTLPELPTGLVTPLRRILRVPAGSQIHRVWWPRPPPPRPRRRLDQDVADLCYMMYELGPRFSMPLLLSHCIVYFLVLGPREAFGNTP</sequence>
<organism evidence="1 2">
    <name type="scientific">Paspalum vaginatum</name>
    <name type="common">seashore paspalum</name>
    <dbReference type="NCBI Taxonomy" id="158149"/>
    <lineage>
        <taxon>Eukaryota</taxon>
        <taxon>Viridiplantae</taxon>
        <taxon>Streptophyta</taxon>
        <taxon>Embryophyta</taxon>
        <taxon>Tracheophyta</taxon>
        <taxon>Spermatophyta</taxon>
        <taxon>Magnoliopsida</taxon>
        <taxon>Liliopsida</taxon>
        <taxon>Poales</taxon>
        <taxon>Poaceae</taxon>
        <taxon>PACMAD clade</taxon>
        <taxon>Panicoideae</taxon>
        <taxon>Andropogonodae</taxon>
        <taxon>Paspaleae</taxon>
        <taxon>Paspalinae</taxon>
        <taxon>Paspalum</taxon>
    </lineage>
</organism>
<dbReference type="EMBL" id="MU629796">
    <property type="protein sequence ID" value="KAJ1255181.1"/>
    <property type="molecule type" value="Genomic_DNA"/>
</dbReference>
<dbReference type="AlphaFoldDB" id="A0A9W7XAV2"/>
<keyword evidence="2" id="KW-1185">Reference proteome</keyword>
<reference evidence="1 2" key="1">
    <citation type="submission" date="2022-10" db="EMBL/GenBank/DDBJ databases">
        <title>WGS assembly of Paspalum vaginatum 540-79.</title>
        <authorList>
            <person name="Sun G."/>
            <person name="Wase N."/>
            <person name="Shu S."/>
            <person name="Jenkins J."/>
            <person name="Zhou B."/>
            <person name="Torres-Rodriguez J."/>
            <person name="Chen C."/>
            <person name="Sandor L."/>
            <person name="Plott C."/>
            <person name="Yoshinga Y."/>
            <person name="Daum C."/>
            <person name="Qi P."/>
            <person name="Barry K."/>
            <person name="Lipzen A."/>
            <person name="Berry L."/>
            <person name="Pedersen C."/>
            <person name="Gottilla T."/>
            <person name="Foltz A."/>
            <person name="Yu H."/>
            <person name="O'Malley R."/>
            <person name="Zhang C."/>
            <person name="Devos K."/>
            <person name="Sigmon B."/>
            <person name="Yu B."/>
            <person name="Obata T."/>
            <person name="Schmutz J."/>
            <person name="Schnable J."/>
        </authorList>
    </citation>
    <scope>NUCLEOTIDE SEQUENCE [LARGE SCALE GENOMIC DNA]</scope>
    <source>
        <strain evidence="2">cv. 540-79</strain>
    </source>
</reference>
<protein>
    <submittedName>
        <fullName evidence="1">Uncharacterized protein</fullName>
    </submittedName>
</protein>
<accession>A0A9W7XAV2</accession>
<evidence type="ECO:0000313" key="1">
    <source>
        <dbReference type="EMBL" id="KAJ1255181.1"/>
    </source>
</evidence>
<evidence type="ECO:0000313" key="2">
    <source>
        <dbReference type="Proteomes" id="UP001164776"/>
    </source>
</evidence>
<gene>
    <name evidence="1" type="ORF">BS78_K280900</name>
</gene>